<feature type="domain" description="ChsH2 rubredoxin-like zinc ribbon" evidence="2">
    <location>
        <begin position="18"/>
        <end position="49"/>
    </location>
</feature>
<organism evidence="3 5">
    <name type="scientific">Sulfodiicoccus acidiphilus</name>
    <dbReference type="NCBI Taxonomy" id="1670455"/>
    <lineage>
        <taxon>Archaea</taxon>
        <taxon>Thermoproteota</taxon>
        <taxon>Thermoprotei</taxon>
        <taxon>Sulfolobales</taxon>
        <taxon>Sulfolobaceae</taxon>
        <taxon>Sulfodiicoccus</taxon>
    </lineage>
</organism>
<dbReference type="InterPro" id="IPR052513">
    <property type="entry name" value="Thioester_dehydratase-like"/>
</dbReference>
<dbReference type="PANTHER" id="PTHR34075">
    <property type="entry name" value="BLR3430 PROTEIN"/>
    <property type="match status" value="1"/>
</dbReference>
<sequence length="122" mass="13749">MAWTLNSLKLEYTKSMEEGSLPFLECGKCGHRFYYPRVTCPSCGSSVLEIRRSSGRGKVFSYTWFRTKDGRDYVYAVVEMEEGFRVYGNVEGKVDFDSPVSAEFRKVGDGVVPIFVSLNGEG</sequence>
<protein>
    <recommendedName>
        <fullName evidence="6">DNA-binding protein</fullName>
    </recommendedName>
</protein>
<dbReference type="InterPro" id="IPR022002">
    <property type="entry name" value="ChsH2_Znr"/>
</dbReference>
<proteinExistence type="predicted"/>
<evidence type="ECO:0000313" key="4">
    <source>
        <dbReference type="EMBL" id="GGT91935.1"/>
    </source>
</evidence>
<dbReference type="Pfam" id="PF12172">
    <property type="entry name" value="zf-ChsH2"/>
    <property type="match status" value="1"/>
</dbReference>
<evidence type="ECO:0000259" key="2">
    <source>
        <dbReference type="Pfam" id="PF12172"/>
    </source>
</evidence>
<evidence type="ECO:0008006" key="6">
    <source>
        <dbReference type="Google" id="ProtNLM"/>
    </source>
</evidence>
<reference evidence="5" key="2">
    <citation type="submission" date="2018-04" db="EMBL/GenBank/DDBJ databases">
        <title>Complete genome sequence of Sulfodiicoccus acidiphilus strain HS-1.</title>
        <authorList>
            <person name="Sakai H.D."/>
            <person name="Kurosawa N."/>
        </authorList>
    </citation>
    <scope>NUCLEOTIDE SEQUENCE [LARGE SCALE GENOMIC DNA]</scope>
    <source>
        <strain evidence="5">HS-1</strain>
    </source>
</reference>
<dbReference type="SUPFAM" id="SSF50249">
    <property type="entry name" value="Nucleic acid-binding proteins"/>
    <property type="match status" value="1"/>
</dbReference>
<dbReference type="GeneID" id="38665876"/>
<dbReference type="AlphaFoldDB" id="A0A348B1D2"/>
<dbReference type="EMBL" id="BMQS01000005">
    <property type="protein sequence ID" value="GGT91935.1"/>
    <property type="molecule type" value="Genomic_DNA"/>
</dbReference>
<evidence type="ECO:0000259" key="1">
    <source>
        <dbReference type="Pfam" id="PF01796"/>
    </source>
</evidence>
<reference evidence="4" key="4">
    <citation type="submission" date="2020-09" db="EMBL/GenBank/DDBJ databases">
        <authorList>
            <person name="Sun Q."/>
            <person name="Ohkuma M."/>
        </authorList>
    </citation>
    <scope>NUCLEOTIDE SEQUENCE</scope>
    <source>
        <strain evidence="4">JCM 31740</strain>
    </source>
</reference>
<dbReference type="InterPro" id="IPR002878">
    <property type="entry name" value="ChsH2_C"/>
</dbReference>
<dbReference type="InterPro" id="IPR012340">
    <property type="entry name" value="NA-bd_OB-fold"/>
</dbReference>
<dbReference type="Gene3D" id="6.10.30.10">
    <property type="match status" value="1"/>
</dbReference>
<evidence type="ECO:0000313" key="5">
    <source>
        <dbReference type="Proteomes" id="UP000276741"/>
    </source>
</evidence>
<reference evidence="4" key="1">
    <citation type="journal article" date="2014" name="Int. J. Syst. Evol. Microbiol.">
        <title>Complete genome sequence of Corynebacterium casei LMG S-19264T (=DSM 44701T), isolated from a smear-ripened cheese.</title>
        <authorList>
            <consortium name="US DOE Joint Genome Institute (JGI-PGF)"/>
            <person name="Walter F."/>
            <person name="Albersmeier A."/>
            <person name="Kalinowski J."/>
            <person name="Ruckert C."/>
        </authorList>
    </citation>
    <scope>NUCLEOTIDE SEQUENCE</scope>
    <source>
        <strain evidence="4">JCM 31740</strain>
    </source>
</reference>
<dbReference type="Proteomes" id="UP000616143">
    <property type="component" value="Unassembled WGS sequence"/>
</dbReference>
<gene>
    <name evidence="4" type="ORF">GCM10007116_07110</name>
    <name evidence="3" type="ORF">HS1genome_0373</name>
</gene>
<reference evidence="3" key="3">
    <citation type="journal article" date="2019" name="BMC Res. Notes">
        <title>Complete genome sequence of the Sulfodiicoccus acidiphilus strain HS-1T, the first crenarchaeon that lacks polB3, isolated from an acidic hot spring in Ohwaku-dani, Hakone, Japan.</title>
        <authorList>
            <person name="Sakai H.D."/>
            <person name="Kurosawa N."/>
        </authorList>
    </citation>
    <scope>NUCLEOTIDE SEQUENCE</scope>
    <source>
        <strain evidence="3">HS-1</strain>
    </source>
</reference>
<name>A0A348B1D2_9CREN</name>
<dbReference type="EMBL" id="AP018553">
    <property type="protein sequence ID" value="BBD71984.1"/>
    <property type="molecule type" value="Genomic_DNA"/>
</dbReference>
<dbReference type="PANTHER" id="PTHR34075:SF5">
    <property type="entry name" value="BLR3430 PROTEIN"/>
    <property type="match status" value="1"/>
</dbReference>
<dbReference type="Pfam" id="PF01796">
    <property type="entry name" value="OB_ChsH2_C"/>
    <property type="match status" value="1"/>
</dbReference>
<evidence type="ECO:0000313" key="3">
    <source>
        <dbReference type="EMBL" id="BBD71984.1"/>
    </source>
</evidence>
<dbReference type="RefSeq" id="WP_229768134.1">
    <property type="nucleotide sequence ID" value="NZ_AP018553.1"/>
</dbReference>
<dbReference type="KEGG" id="sacd:HS1genome_0373"/>
<keyword evidence="5" id="KW-1185">Reference proteome</keyword>
<feature type="domain" description="ChsH2 C-terminal OB-fold" evidence="1">
    <location>
        <begin position="52"/>
        <end position="105"/>
    </location>
</feature>
<dbReference type="Proteomes" id="UP000276741">
    <property type="component" value="Chromosome"/>
</dbReference>
<accession>A0A348B1D2</accession>